<evidence type="ECO:0000313" key="2">
    <source>
        <dbReference type="Proteomes" id="UP001529340"/>
    </source>
</evidence>
<name>A0ABT7UA35_9FIRM</name>
<sequence>MTTERKLAKELLSAVWNEDAKRVEELIRFGADPSWIFNGYPILVHAVFTRNLDVVNTLIDAGACQVDEALGFALDRGIGEMVAPLAYRGVVPVLHDPKPGYGLYPSRFIAYHA</sequence>
<keyword evidence="2" id="KW-1185">Reference proteome</keyword>
<accession>A0ABT7UA35</accession>
<dbReference type="RefSeq" id="WP_289606946.1">
    <property type="nucleotide sequence ID" value="NZ_JAUDCG010000007.1"/>
</dbReference>
<reference evidence="1" key="2">
    <citation type="submission" date="2023-06" db="EMBL/GenBank/DDBJ databases">
        <authorList>
            <person name="Zeman M."/>
            <person name="Kubasova T."/>
            <person name="Jahodarova E."/>
            <person name="Nykrynova M."/>
            <person name="Rychlik I."/>
        </authorList>
    </citation>
    <scope>NUCLEOTIDE SEQUENCE</scope>
    <source>
        <strain evidence="1">ET39</strain>
    </source>
</reference>
<organism evidence="1 2">
    <name type="scientific">Amedibacillus dolichus</name>
    <dbReference type="NCBI Taxonomy" id="31971"/>
    <lineage>
        <taxon>Bacteria</taxon>
        <taxon>Bacillati</taxon>
        <taxon>Bacillota</taxon>
        <taxon>Erysipelotrichia</taxon>
        <taxon>Erysipelotrichales</taxon>
        <taxon>Erysipelotrichaceae</taxon>
        <taxon>Amedibacillus</taxon>
    </lineage>
</organism>
<reference evidence="1" key="1">
    <citation type="submission" date="2023-06" db="EMBL/GenBank/DDBJ databases">
        <title>Identification and characterization of horizontal gene transfer across gut microbiota members of farm animals based on homology search.</title>
        <authorList>
            <person name="Schwarzerova J."/>
            <person name="Nykrynova M."/>
            <person name="Jureckova K."/>
            <person name="Cejkova D."/>
            <person name="Rychlik I."/>
        </authorList>
    </citation>
    <scope>NUCLEOTIDE SEQUENCE</scope>
    <source>
        <strain evidence="1">ET39</strain>
    </source>
</reference>
<dbReference type="InterPro" id="IPR036770">
    <property type="entry name" value="Ankyrin_rpt-contain_sf"/>
</dbReference>
<proteinExistence type="predicted"/>
<dbReference type="Gene3D" id="1.25.40.20">
    <property type="entry name" value="Ankyrin repeat-containing domain"/>
    <property type="match status" value="1"/>
</dbReference>
<gene>
    <name evidence="1" type="ORF">QUV96_02335</name>
</gene>
<dbReference type="Proteomes" id="UP001529340">
    <property type="component" value="Unassembled WGS sequence"/>
</dbReference>
<dbReference type="SUPFAM" id="SSF48403">
    <property type="entry name" value="Ankyrin repeat"/>
    <property type="match status" value="1"/>
</dbReference>
<comment type="caution">
    <text evidence="1">The sequence shown here is derived from an EMBL/GenBank/DDBJ whole genome shotgun (WGS) entry which is preliminary data.</text>
</comment>
<evidence type="ECO:0008006" key="3">
    <source>
        <dbReference type="Google" id="ProtNLM"/>
    </source>
</evidence>
<protein>
    <recommendedName>
        <fullName evidence="3">Ankyrin repeat domain-containing protein</fullName>
    </recommendedName>
</protein>
<evidence type="ECO:0000313" key="1">
    <source>
        <dbReference type="EMBL" id="MDM8156474.1"/>
    </source>
</evidence>
<dbReference type="EMBL" id="JAUDCG010000007">
    <property type="protein sequence ID" value="MDM8156474.1"/>
    <property type="molecule type" value="Genomic_DNA"/>
</dbReference>